<dbReference type="Pfam" id="PF09492">
    <property type="entry name" value="Pec_lyase"/>
    <property type="match status" value="1"/>
</dbReference>
<reference evidence="2 3" key="1">
    <citation type="submission" date="2020-08" db="EMBL/GenBank/DDBJ databases">
        <title>Genomic Encyclopedia of Type Strains, Phase IV (KMG-IV): sequencing the most valuable type-strain genomes for metagenomic binning, comparative biology and taxonomic classification.</title>
        <authorList>
            <person name="Goeker M."/>
        </authorList>
    </citation>
    <scope>NUCLEOTIDE SEQUENCE [LARGE SCALE GENOMIC DNA]</scope>
    <source>
        <strain evidence="2 3">DSM 4731</strain>
    </source>
</reference>
<keyword evidence="3" id="KW-1185">Reference proteome</keyword>
<gene>
    <name evidence="2" type="ORF">GGQ93_002176</name>
</gene>
<feature type="chain" id="PRO_5031558253" evidence="1">
    <location>
        <begin position="20"/>
        <end position="361"/>
    </location>
</feature>
<keyword evidence="1" id="KW-0732">Signal</keyword>
<evidence type="ECO:0000313" key="2">
    <source>
        <dbReference type="EMBL" id="MBB5740458.1"/>
    </source>
</evidence>
<dbReference type="RefSeq" id="WP_224764358.1">
    <property type="nucleotide sequence ID" value="NZ_CAJFZW010000023.1"/>
</dbReference>
<protein>
    <submittedName>
        <fullName evidence="2">PelA/Pel-15E family pectate lyase</fullName>
    </submittedName>
</protein>
<evidence type="ECO:0000256" key="1">
    <source>
        <dbReference type="SAM" id="SignalP"/>
    </source>
</evidence>
<keyword evidence="2" id="KW-0456">Lyase</keyword>
<organism evidence="2 3">
    <name type="scientific">Brevundimonas aurantiaca</name>
    <dbReference type="NCBI Taxonomy" id="74316"/>
    <lineage>
        <taxon>Bacteria</taxon>
        <taxon>Pseudomonadati</taxon>
        <taxon>Pseudomonadota</taxon>
        <taxon>Alphaproteobacteria</taxon>
        <taxon>Caulobacterales</taxon>
        <taxon>Caulobacteraceae</taxon>
        <taxon>Brevundimonas</taxon>
    </lineage>
</organism>
<dbReference type="SUPFAM" id="SSF81853">
    <property type="entry name" value="Family 10 polysaccharide lyase"/>
    <property type="match status" value="1"/>
</dbReference>
<accession>A0A7W9FAJ3</accession>
<feature type="signal peptide" evidence="1">
    <location>
        <begin position="1"/>
        <end position="19"/>
    </location>
</feature>
<dbReference type="AlphaFoldDB" id="A0A7W9FAJ3"/>
<dbReference type="Gene3D" id="1.50.10.20">
    <property type="match status" value="1"/>
</dbReference>
<sequence>MLRATLILSLSAIAGAACAQTPPPGSQRVAAASSMVWGSSAVSRPAGWYGSDEARRLALQVIAHQSPQGGWPKNTDLFAPPAPDADPTLTNTIDNNATTLPLAFIARVIEAGDSTPRAAFDRGLDYLLAAQYPNGGWPQYAPLRGGYHDAVTYNDDAMVRVLRLLDEVAQAKPPYGFVDGARRERAAQAVRRGVDALLKSQVRQDGRLTVWSAQHDPVTLAPVGARRFEPASLSGQESVGLVRFLMGIDQPGPDVIAAVEGAVAWFRATALYDIRIESFTDAEGQADRRVVPAPGEGPLWARFYGLEDNRPLFTGRDGVPRPALADIERERRAGYNYYGDWAKTLLERDYPAWRARLARPN</sequence>
<name>A0A7W9FAJ3_9CAUL</name>
<evidence type="ECO:0000313" key="3">
    <source>
        <dbReference type="Proteomes" id="UP000527324"/>
    </source>
</evidence>
<dbReference type="GO" id="GO:0016829">
    <property type="term" value="F:lyase activity"/>
    <property type="evidence" value="ECO:0007669"/>
    <property type="project" value="UniProtKB-KW"/>
</dbReference>
<dbReference type="PROSITE" id="PS51257">
    <property type="entry name" value="PROKAR_LIPOPROTEIN"/>
    <property type="match status" value="1"/>
</dbReference>
<comment type="caution">
    <text evidence="2">The sequence shown here is derived from an EMBL/GenBank/DDBJ whole genome shotgun (WGS) entry which is preliminary data.</text>
</comment>
<proteinExistence type="predicted"/>
<dbReference type="NCBIfam" id="TIGR02474">
    <property type="entry name" value="pec_lyase"/>
    <property type="match status" value="1"/>
</dbReference>
<dbReference type="InterPro" id="IPR012669">
    <property type="entry name" value="Pectate_lyase"/>
</dbReference>
<dbReference type="EMBL" id="JACHOQ010000004">
    <property type="protein sequence ID" value="MBB5740458.1"/>
    <property type="molecule type" value="Genomic_DNA"/>
</dbReference>
<dbReference type="Proteomes" id="UP000527324">
    <property type="component" value="Unassembled WGS sequence"/>
</dbReference>